<dbReference type="InterPro" id="IPR001412">
    <property type="entry name" value="aa-tRNA-synth_I_CS"/>
</dbReference>
<keyword evidence="3 7" id="KW-0547">Nucleotide-binding</keyword>
<dbReference type="InterPro" id="IPR020058">
    <property type="entry name" value="Glu/Gln-tRNA-synth_Ib_cat-dom"/>
</dbReference>
<dbReference type="OrthoDB" id="9807503at2"/>
<dbReference type="PANTHER" id="PTHR43311">
    <property type="entry name" value="GLUTAMATE--TRNA LIGASE"/>
    <property type="match status" value="1"/>
</dbReference>
<reference evidence="10 11" key="1">
    <citation type="submission" date="2010-10" db="EMBL/GenBank/DDBJ databases">
        <authorList>
            <consortium name="The Broad Institute Genome Sequencing Platform"/>
            <person name="Ward D."/>
            <person name="Earl A."/>
            <person name="Feldgarden M."/>
            <person name="Young S.K."/>
            <person name="Gargeya S."/>
            <person name="Zeng Q."/>
            <person name="Alvarado L."/>
            <person name="Berlin A."/>
            <person name="Bochicchio J."/>
            <person name="Chapman S.B."/>
            <person name="Chen Z."/>
            <person name="Freedman E."/>
            <person name="Gellesch M."/>
            <person name="Goldberg J."/>
            <person name="Griggs A."/>
            <person name="Gujja S."/>
            <person name="Heilman E."/>
            <person name="Heiman D."/>
            <person name="Howarth C."/>
            <person name="Mehta T."/>
            <person name="Neiman D."/>
            <person name="Pearson M."/>
            <person name="Roberts A."/>
            <person name="Saif S."/>
            <person name="Shea T."/>
            <person name="Shenoy N."/>
            <person name="Sisk P."/>
            <person name="Stolte C."/>
            <person name="Sykes S."/>
            <person name="White J."/>
            <person name="Yandava C."/>
            <person name="Allen-Vercoe E."/>
            <person name="Sibley C."/>
            <person name="Ambrose C.E."/>
            <person name="Strauss J."/>
            <person name="Daigneault M."/>
            <person name="Haas B."/>
            <person name="Nusbaum C."/>
            <person name="Birren B."/>
        </authorList>
    </citation>
    <scope>NUCLEOTIDE SEQUENCE [LARGE SCALE GENOMIC DNA]</scope>
    <source>
        <strain evidence="10 11">3_1_6</strain>
    </source>
</reference>
<dbReference type="EC" id="6.1.1.-" evidence="7"/>
<dbReference type="PROSITE" id="PS51257">
    <property type="entry name" value="PROKAR_LIPOPROTEIN"/>
    <property type="match status" value="1"/>
</dbReference>
<evidence type="ECO:0000256" key="5">
    <source>
        <dbReference type="ARBA" id="ARBA00022840"/>
    </source>
</evidence>
<dbReference type="eggNOG" id="COG0008">
    <property type="taxonomic scope" value="Bacteria"/>
</dbReference>
<feature type="binding site" evidence="7">
    <location>
        <position position="112"/>
    </location>
    <ligand>
        <name>Zn(2+)</name>
        <dbReference type="ChEBI" id="CHEBI:29105"/>
    </ligand>
</feature>
<proteinExistence type="inferred from homology"/>
<feature type="short sequence motif" description="'KMSKS' region" evidence="7">
    <location>
        <begin position="254"/>
        <end position="258"/>
    </location>
</feature>
<feature type="binding site" evidence="7">
    <location>
        <position position="257"/>
    </location>
    <ligand>
        <name>ATP</name>
        <dbReference type="ChEBI" id="CHEBI:30616"/>
    </ligand>
</feature>
<feature type="short sequence motif" description="'HIGH' region" evidence="7">
    <location>
        <begin position="13"/>
        <end position="23"/>
    </location>
</feature>
<dbReference type="InterPro" id="IPR000924">
    <property type="entry name" value="Glu/Gln-tRNA-synth"/>
</dbReference>
<dbReference type="Proteomes" id="UP000006034">
    <property type="component" value="Unassembled WGS sequence"/>
</dbReference>
<comment type="similarity">
    <text evidence="7">Belongs to the class-I aminoacyl-tRNA synthetase family. GluQ subfamily.</text>
</comment>
<dbReference type="GO" id="GO:0006424">
    <property type="term" value="P:glutamyl-tRNA aminoacylation"/>
    <property type="evidence" value="ECO:0007669"/>
    <property type="project" value="InterPro"/>
</dbReference>
<dbReference type="InterPro" id="IPR014729">
    <property type="entry name" value="Rossmann-like_a/b/a_fold"/>
</dbReference>
<dbReference type="SUPFAM" id="SSF52374">
    <property type="entry name" value="Nucleotidylyl transferase"/>
    <property type="match status" value="1"/>
</dbReference>
<dbReference type="InterPro" id="IPR022380">
    <property type="entry name" value="Glu-Q_tRNA(Asp)_Synthase"/>
</dbReference>
<reference evidence="10 11" key="2">
    <citation type="submission" date="2013-04" db="EMBL/GenBank/DDBJ databases">
        <title>The Genome Sequence of Bilophila wadsworthia 3_1_6.</title>
        <authorList>
            <consortium name="The Broad Institute Genomics Platform"/>
            <person name="Earl A."/>
            <person name="Ward D."/>
            <person name="Feldgarden M."/>
            <person name="Gevers D."/>
            <person name="Sibley C."/>
            <person name="Strauss J."/>
            <person name="Allen-Vercoe E."/>
            <person name="Walker B."/>
            <person name="Young S."/>
            <person name="Zeng Q."/>
            <person name="Gargeya S."/>
            <person name="Fitzgerald M."/>
            <person name="Haas B."/>
            <person name="Abouelleil A."/>
            <person name="Allen A.W."/>
            <person name="Alvarado L."/>
            <person name="Arachchi H.M."/>
            <person name="Berlin A.M."/>
            <person name="Chapman S.B."/>
            <person name="Gainer-Dewar J."/>
            <person name="Goldberg J."/>
            <person name="Griggs A."/>
            <person name="Gujja S."/>
            <person name="Hansen M."/>
            <person name="Howarth C."/>
            <person name="Imamovic A."/>
            <person name="Ireland A."/>
            <person name="Larimer J."/>
            <person name="McCowan C."/>
            <person name="Murphy C."/>
            <person name="Pearson M."/>
            <person name="Poon T.W."/>
            <person name="Priest M."/>
            <person name="Roberts A."/>
            <person name="Saif S."/>
            <person name="Shea T."/>
            <person name="Sisk P."/>
            <person name="Sykes S."/>
            <person name="Wortman J."/>
            <person name="Nusbaum C."/>
            <person name="Birren B."/>
        </authorList>
    </citation>
    <scope>NUCLEOTIDE SEQUENCE [LARGE SCALE GENOMIC DNA]</scope>
    <source>
        <strain evidence="10 11">3_1_6</strain>
    </source>
</reference>
<feature type="binding site" evidence="7">
    <location>
        <position position="198"/>
    </location>
    <ligand>
        <name>L-glutamate</name>
        <dbReference type="ChEBI" id="CHEBI:29985"/>
    </ligand>
</feature>
<evidence type="ECO:0000259" key="9">
    <source>
        <dbReference type="Pfam" id="PF00749"/>
    </source>
</evidence>
<sequence length="329" mass="35566">MSASRPVRGRLAPSPTGFLHLGNAWAFLLAWLACRSKGGSLVLRMEDIDPDRSRPEYADAIIRDLRWLGLDWDEGPDAGGPAGPYVQSARMGLYADALNRLGRAGHIYPCYCTRKELRTLAGAPHVGDAGAAYPGTCRNLPPERRAELEAAGRRPCIRLRCPSQNYAFEDAVFGPFSMTLEACGGDFALRRSDGVIAYQLAVVVDDGLMGITQVVRGEDLLVSTPRQLALFDLLGYPRPAYMHLPLLCDPEGERLAKRHASLTLASLRDAGVSPAAVAGYLGWKAGLIGALAPAHPRNLLPAFDPGRLRFLPERVLVEADLTALLSVVC</sequence>
<feature type="binding site" evidence="7">
    <location>
        <position position="216"/>
    </location>
    <ligand>
        <name>L-glutamate</name>
        <dbReference type="ChEBI" id="CHEBI:29985"/>
    </ligand>
</feature>
<comment type="caution">
    <text evidence="10">The sequence shown here is derived from an EMBL/GenBank/DDBJ whole genome shotgun (WGS) entry which is preliminary data.</text>
</comment>
<evidence type="ECO:0000313" key="10">
    <source>
        <dbReference type="EMBL" id="EFV45108.1"/>
    </source>
</evidence>
<evidence type="ECO:0000256" key="8">
    <source>
        <dbReference type="RuleBase" id="RU363037"/>
    </source>
</evidence>
<dbReference type="AlphaFoldDB" id="E5Y4G6"/>
<feature type="binding site" evidence="7">
    <location>
        <position position="46"/>
    </location>
    <ligand>
        <name>L-glutamate</name>
        <dbReference type="ChEBI" id="CHEBI:29985"/>
    </ligand>
</feature>
<keyword evidence="2 7" id="KW-0479">Metal-binding</keyword>
<dbReference type="GO" id="GO:0004818">
    <property type="term" value="F:glutamate-tRNA ligase activity"/>
    <property type="evidence" value="ECO:0007669"/>
    <property type="project" value="TreeGrafter"/>
</dbReference>
<dbReference type="NCBIfam" id="TIGR03838">
    <property type="entry name" value="queuosine_YadB"/>
    <property type="match status" value="1"/>
</dbReference>
<dbReference type="Gene3D" id="3.40.50.620">
    <property type="entry name" value="HUPs"/>
    <property type="match status" value="1"/>
</dbReference>
<dbReference type="HOGENOM" id="CLU_015768_0_0_7"/>
<dbReference type="GO" id="GO:0005829">
    <property type="term" value="C:cytosol"/>
    <property type="evidence" value="ECO:0007669"/>
    <property type="project" value="TreeGrafter"/>
</dbReference>
<dbReference type="InterPro" id="IPR049940">
    <property type="entry name" value="GluQ/Sye"/>
</dbReference>
<keyword evidence="11" id="KW-1185">Reference proteome</keyword>
<dbReference type="NCBIfam" id="NF004314">
    <property type="entry name" value="PRK05710.1-3"/>
    <property type="match status" value="1"/>
</dbReference>
<evidence type="ECO:0000256" key="6">
    <source>
        <dbReference type="ARBA" id="ARBA00023146"/>
    </source>
</evidence>
<dbReference type="PANTHER" id="PTHR43311:SF1">
    <property type="entry name" value="GLUTAMYL-Q TRNA(ASP) SYNTHETASE"/>
    <property type="match status" value="1"/>
</dbReference>
<dbReference type="PROSITE" id="PS00178">
    <property type="entry name" value="AA_TRNA_LIGASE_I"/>
    <property type="match status" value="1"/>
</dbReference>
<gene>
    <name evidence="7" type="primary">gluQ</name>
    <name evidence="10" type="ORF">HMPREF0179_01078</name>
</gene>
<accession>E5Y4G6</accession>
<keyword evidence="4 7" id="KW-0862">Zinc</keyword>
<feature type="binding site" evidence="7">
    <location>
        <position position="110"/>
    </location>
    <ligand>
        <name>Zn(2+)</name>
        <dbReference type="ChEBI" id="CHEBI:29105"/>
    </ligand>
</feature>
<dbReference type="RefSeq" id="WP_005025906.1">
    <property type="nucleotide sequence ID" value="NZ_KE150238.1"/>
</dbReference>
<feature type="domain" description="Glutamyl/glutaminyl-tRNA synthetase class Ib catalytic" evidence="9">
    <location>
        <begin position="7"/>
        <end position="281"/>
    </location>
</feature>
<dbReference type="EMBL" id="ADCP02000001">
    <property type="protein sequence ID" value="EFV45108.1"/>
    <property type="molecule type" value="Genomic_DNA"/>
</dbReference>
<organism evidence="10 11">
    <name type="scientific">Bilophila wadsworthia (strain 3_1_6)</name>
    <dbReference type="NCBI Taxonomy" id="563192"/>
    <lineage>
        <taxon>Bacteria</taxon>
        <taxon>Pseudomonadati</taxon>
        <taxon>Thermodesulfobacteriota</taxon>
        <taxon>Desulfovibrionia</taxon>
        <taxon>Desulfovibrionales</taxon>
        <taxon>Desulfovibrionaceae</taxon>
        <taxon>Bilophila</taxon>
    </lineage>
</organism>
<keyword evidence="6 7" id="KW-0030">Aminoacyl-tRNA synthetase</keyword>
<evidence type="ECO:0000256" key="4">
    <source>
        <dbReference type="ARBA" id="ARBA00022833"/>
    </source>
</evidence>
<comment type="function">
    <text evidence="7">Catalyzes the tRNA-independent activation of glutamate in presence of ATP and the subsequent transfer of glutamate onto a tRNA(Asp). Glutamate is transferred on the 2-amino-5-(4,5-dihydroxy-2-cyclopenten-1-yl) moiety of the queuosine in the wobble position of the QUC anticodon.</text>
</comment>
<dbReference type="NCBIfam" id="NF004315">
    <property type="entry name" value="PRK05710.1-4"/>
    <property type="match status" value="1"/>
</dbReference>
<dbReference type="GO" id="GO:0006400">
    <property type="term" value="P:tRNA modification"/>
    <property type="evidence" value="ECO:0007669"/>
    <property type="project" value="InterPro"/>
</dbReference>
<feature type="binding site" evidence="7">
    <location>
        <position position="133"/>
    </location>
    <ligand>
        <name>Zn(2+)</name>
        <dbReference type="ChEBI" id="CHEBI:29105"/>
    </ligand>
</feature>
<evidence type="ECO:0000256" key="3">
    <source>
        <dbReference type="ARBA" id="ARBA00022741"/>
    </source>
</evidence>
<dbReference type="GO" id="GO:0008270">
    <property type="term" value="F:zinc ion binding"/>
    <property type="evidence" value="ECO:0007669"/>
    <property type="project" value="UniProtKB-UniRule"/>
</dbReference>
<keyword evidence="8" id="KW-0648">Protein biosynthesis</keyword>
<dbReference type="GO" id="GO:0005524">
    <property type="term" value="F:ATP binding"/>
    <property type="evidence" value="ECO:0007669"/>
    <property type="project" value="UniProtKB-KW"/>
</dbReference>
<dbReference type="STRING" id="563192.HMPREF0179_01078"/>
<comment type="cofactor">
    <cofactor evidence="7">
        <name>Zn(2+)</name>
        <dbReference type="ChEBI" id="CHEBI:29105"/>
    </cofactor>
    <text evidence="7">Binds 1 zinc ion per subunit.</text>
</comment>
<dbReference type="GeneID" id="78086218"/>
<name>E5Y4G6_BILW3</name>
<dbReference type="Pfam" id="PF00749">
    <property type="entry name" value="tRNA-synt_1c"/>
    <property type="match status" value="1"/>
</dbReference>
<protein>
    <recommendedName>
        <fullName evidence="7">Glutamyl-Q tRNA(Asp) synthetase</fullName>
        <shortName evidence="7">Glu-Q-RSs</shortName>
        <ecNumber evidence="7">6.1.1.-</ecNumber>
    </recommendedName>
</protein>
<keyword evidence="1 7" id="KW-0436">Ligase</keyword>
<dbReference type="PRINTS" id="PR00987">
    <property type="entry name" value="TRNASYNTHGLU"/>
</dbReference>
<evidence type="ECO:0000256" key="1">
    <source>
        <dbReference type="ARBA" id="ARBA00022598"/>
    </source>
</evidence>
<evidence type="ECO:0000256" key="7">
    <source>
        <dbReference type="HAMAP-Rule" id="MF_01428"/>
    </source>
</evidence>
<evidence type="ECO:0000313" key="11">
    <source>
        <dbReference type="Proteomes" id="UP000006034"/>
    </source>
</evidence>
<evidence type="ECO:0000256" key="2">
    <source>
        <dbReference type="ARBA" id="ARBA00022723"/>
    </source>
</evidence>
<keyword evidence="5 7" id="KW-0067">ATP-binding</keyword>
<feature type="binding site" evidence="7">
    <location>
        <begin position="10"/>
        <end position="14"/>
    </location>
    <ligand>
        <name>L-glutamate</name>
        <dbReference type="ChEBI" id="CHEBI:29985"/>
    </ligand>
</feature>
<feature type="binding site" evidence="7">
    <location>
        <position position="137"/>
    </location>
    <ligand>
        <name>Zn(2+)</name>
        <dbReference type="ChEBI" id="CHEBI:29105"/>
    </ligand>
</feature>
<dbReference type="HAMAP" id="MF_01428">
    <property type="entry name" value="Glu_Q_tRNA_synth"/>
    <property type="match status" value="1"/>
</dbReference>